<dbReference type="AlphaFoldDB" id="A7F5V6"/>
<keyword evidence="3" id="KW-1185">Reference proteome</keyword>
<feature type="compositionally biased region" description="Basic and acidic residues" evidence="1">
    <location>
        <begin position="22"/>
        <end position="32"/>
    </location>
</feature>
<dbReference type="KEGG" id="ssl:SS1G_12984"/>
<name>A7F5V6_SCLS1</name>
<dbReference type="RefSeq" id="XP_001585892.1">
    <property type="nucleotide sequence ID" value="XM_001585842.1"/>
</dbReference>
<reference evidence="3" key="1">
    <citation type="journal article" date="2011" name="PLoS Genet.">
        <title>Genomic analysis of the necrotrophic fungal pathogens Sclerotinia sclerotiorum and Botrytis cinerea.</title>
        <authorList>
            <person name="Amselem J."/>
            <person name="Cuomo C.A."/>
            <person name="van Kan J.A."/>
            <person name="Viaud M."/>
            <person name="Benito E.P."/>
            <person name="Couloux A."/>
            <person name="Coutinho P.M."/>
            <person name="de Vries R.P."/>
            <person name="Dyer P.S."/>
            <person name="Fillinger S."/>
            <person name="Fournier E."/>
            <person name="Gout L."/>
            <person name="Hahn M."/>
            <person name="Kohn L."/>
            <person name="Lapalu N."/>
            <person name="Plummer K.M."/>
            <person name="Pradier J.M."/>
            <person name="Quevillon E."/>
            <person name="Sharon A."/>
            <person name="Simon A."/>
            <person name="ten Have A."/>
            <person name="Tudzynski B."/>
            <person name="Tudzynski P."/>
            <person name="Wincker P."/>
            <person name="Andrew M."/>
            <person name="Anthouard V."/>
            <person name="Beever R.E."/>
            <person name="Beffa R."/>
            <person name="Benoit I."/>
            <person name="Bouzid O."/>
            <person name="Brault B."/>
            <person name="Chen Z."/>
            <person name="Choquer M."/>
            <person name="Collemare J."/>
            <person name="Cotton P."/>
            <person name="Danchin E.G."/>
            <person name="Da Silva C."/>
            <person name="Gautier A."/>
            <person name="Giraud C."/>
            <person name="Giraud T."/>
            <person name="Gonzalez C."/>
            <person name="Grossetete S."/>
            <person name="Guldener U."/>
            <person name="Henrissat B."/>
            <person name="Howlett B.J."/>
            <person name="Kodira C."/>
            <person name="Kretschmer M."/>
            <person name="Lappartient A."/>
            <person name="Leroch M."/>
            <person name="Levis C."/>
            <person name="Mauceli E."/>
            <person name="Neuveglise C."/>
            <person name="Oeser B."/>
            <person name="Pearson M."/>
            <person name="Poulain J."/>
            <person name="Poussereau N."/>
            <person name="Quesneville H."/>
            <person name="Rascle C."/>
            <person name="Schumacher J."/>
            <person name="Segurens B."/>
            <person name="Sexton A."/>
            <person name="Silva E."/>
            <person name="Sirven C."/>
            <person name="Soanes D.M."/>
            <person name="Talbot N.J."/>
            <person name="Templeton M."/>
            <person name="Yandava C."/>
            <person name="Yarden O."/>
            <person name="Zeng Q."/>
            <person name="Rollins J.A."/>
            <person name="Lebrun M.H."/>
            <person name="Dickman M."/>
        </authorList>
    </citation>
    <scope>NUCLEOTIDE SEQUENCE [LARGE SCALE GENOMIC DNA]</scope>
    <source>
        <strain evidence="3">ATCC 18683 / 1980 / Ss-1</strain>
    </source>
</reference>
<gene>
    <name evidence="2" type="ORF">SS1G_12984</name>
</gene>
<protein>
    <submittedName>
        <fullName evidence="2">Uncharacterized protein</fullName>
    </submittedName>
</protein>
<evidence type="ECO:0000313" key="2">
    <source>
        <dbReference type="EMBL" id="EDN98127.1"/>
    </source>
</evidence>
<organism evidence="2 3">
    <name type="scientific">Sclerotinia sclerotiorum (strain ATCC 18683 / 1980 / Ss-1)</name>
    <name type="common">White mold</name>
    <name type="synonym">Whetzelinia sclerotiorum</name>
    <dbReference type="NCBI Taxonomy" id="665079"/>
    <lineage>
        <taxon>Eukaryota</taxon>
        <taxon>Fungi</taxon>
        <taxon>Dikarya</taxon>
        <taxon>Ascomycota</taxon>
        <taxon>Pezizomycotina</taxon>
        <taxon>Leotiomycetes</taxon>
        <taxon>Helotiales</taxon>
        <taxon>Sclerotiniaceae</taxon>
        <taxon>Sclerotinia</taxon>
    </lineage>
</organism>
<feature type="compositionally biased region" description="Basic and acidic residues" evidence="1">
    <location>
        <begin position="1"/>
        <end position="12"/>
    </location>
</feature>
<dbReference type="GeneID" id="5482121"/>
<evidence type="ECO:0000256" key="1">
    <source>
        <dbReference type="SAM" id="MobiDB-lite"/>
    </source>
</evidence>
<dbReference type="EMBL" id="CH476643">
    <property type="protein sequence ID" value="EDN98127.1"/>
    <property type="molecule type" value="Genomic_DNA"/>
</dbReference>
<dbReference type="HOGENOM" id="CLU_2442212_0_0_1"/>
<dbReference type="Proteomes" id="UP000001312">
    <property type="component" value="Unassembled WGS sequence"/>
</dbReference>
<sequence length="90" mass="10319">MLELSNHQRKEMMSMSKRGYRDKRASKSKVEPARISAMVREENECCRRRLLACRRNEGSMCNLAIGTLKRGPGGSLTVEVISSDLWFALW</sequence>
<proteinExistence type="predicted"/>
<feature type="region of interest" description="Disordered" evidence="1">
    <location>
        <begin position="1"/>
        <end position="33"/>
    </location>
</feature>
<dbReference type="InParanoid" id="A7F5V6"/>
<evidence type="ECO:0000313" key="3">
    <source>
        <dbReference type="Proteomes" id="UP000001312"/>
    </source>
</evidence>
<accession>A7F5V6</accession>